<dbReference type="InterPro" id="IPR013325">
    <property type="entry name" value="RNA_pol_sigma_r2"/>
</dbReference>
<name>A0A520S3U4_9GAMM</name>
<reference evidence="8 9" key="1">
    <citation type="submission" date="2019-02" db="EMBL/GenBank/DDBJ databases">
        <title>Prokaryotic population dynamics and viral predation in marine succession experiment using metagenomics: the confinement effect.</title>
        <authorList>
            <person name="Haro-Moreno J.M."/>
            <person name="Rodriguez-Valera F."/>
            <person name="Lopez-Perez M."/>
        </authorList>
    </citation>
    <scope>NUCLEOTIDE SEQUENCE [LARGE SCALE GENOMIC DNA]</scope>
    <source>
        <strain evidence="8">MED-G157</strain>
    </source>
</reference>
<accession>A0A520S3U4</accession>
<dbReference type="InterPro" id="IPR013324">
    <property type="entry name" value="RNA_pol_sigma_r3/r4-like"/>
</dbReference>
<evidence type="ECO:0000313" key="9">
    <source>
        <dbReference type="Proteomes" id="UP000316199"/>
    </source>
</evidence>
<dbReference type="PANTHER" id="PTHR43133">
    <property type="entry name" value="RNA POLYMERASE ECF-TYPE SIGMA FACTO"/>
    <property type="match status" value="1"/>
</dbReference>
<comment type="caution">
    <text evidence="8">The sequence shown here is derived from an EMBL/GenBank/DDBJ whole genome shotgun (WGS) entry which is preliminary data.</text>
</comment>
<feature type="domain" description="RNA polymerase sigma factor 70 region 4 type 2" evidence="7">
    <location>
        <begin position="118"/>
        <end position="169"/>
    </location>
</feature>
<dbReference type="InterPro" id="IPR036388">
    <property type="entry name" value="WH-like_DNA-bd_sf"/>
</dbReference>
<gene>
    <name evidence="8" type="ORF">EVA68_02520</name>
</gene>
<dbReference type="GO" id="GO:0006352">
    <property type="term" value="P:DNA-templated transcription initiation"/>
    <property type="evidence" value="ECO:0007669"/>
    <property type="project" value="InterPro"/>
</dbReference>
<comment type="similarity">
    <text evidence="1">Belongs to the sigma-70 factor family. ECF subfamily.</text>
</comment>
<dbReference type="SUPFAM" id="SSF88659">
    <property type="entry name" value="Sigma3 and sigma4 domains of RNA polymerase sigma factors"/>
    <property type="match status" value="1"/>
</dbReference>
<evidence type="ECO:0000256" key="5">
    <source>
        <dbReference type="ARBA" id="ARBA00023163"/>
    </source>
</evidence>
<dbReference type="NCBIfam" id="TIGR02937">
    <property type="entry name" value="sigma70-ECF"/>
    <property type="match status" value="1"/>
</dbReference>
<dbReference type="InterPro" id="IPR013249">
    <property type="entry name" value="RNA_pol_sigma70_r4_t2"/>
</dbReference>
<keyword evidence="2" id="KW-0805">Transcription regulation</keyword>
<evidence type="ECO:0000313" key="8">
    <source>
        <dbReference type="EMBL" id="RZO77106.1"/>
    </source>
</evidence>
<evidence type="ECO:0000256" key="2">
    <source>
        <dbReference type="ARBA" id="ARBA00023015"/>
    </source>
</evidence>
<dbReference type="EMBL" id="SHAG01000005">
    <property type="protein sequence ID" value="RZO77106.1"/>
    <property type="molecule type" value="Genomic_DNA"/>
</dbReference>
<dbReference type="Gene3D" id="1.10.10.10">
    <property type="entry name" value="Winged helix-like DNA-binding domain superfamily/Winged helix DNA-binding domain"/>
    <property type="match status" value="1"/>
</dbReference>
<dbReference type="Pfam" id="PF04542">
    <property type="entry name" value="Sigma70_r2"/>
    <property type="match status" value="1"/>
</dbReference>
<dbReference type="CDD" id="cd06171">
    <property type="entry name" value="Sigma70_r4"/>
    <property type="match status" value="1"/>
</dbReference>
<dbReference type="Pfam" id="PF08281">
    <property type="entry name" value="Sigma70_r4_2"/>
    <property type="match status" value="1"/>
</dbReference>
<dbReference type="Proteomes" id="UP000316199">
    <property type="component" value="Unassembled WGS sequence"/>
</dbReference>
<dbReference type="SUPFAM" id="SSF88946">
    <property type="entry name" value="Sigma2 domain of RNA polymerase sigma factors"/>
    <property type="match status" value="1"/>
</dbReference>
<proteinExistence type="inferred from homology"/>
<organism evidence="8 9">
    <name type="scientific">OM182 bacterium</name>
    <dbReference type="NCBI Taxonomy" id="2510334"/>
    <lineage>
        <taxon>Bacteria</taxon>
        <taxon>Pseudomonadati</taxon>
        <taxon>Pseudomonadota</taxon>
        <taxon>Gammaproteobacteria</taxon>
        <taxon>OMG group</taxon>
        <taxon>OM182 clade</taxon>
    </lineage>
</organism>
<sequence length="177" mass="20344">MKDESELVRNLILGDVDAYSMLLNKHLSSITNYVARMIQSNVDSEDIVQETFLRLWTHGSKFQPEKAKLNTWLHHIAHNLCIDYLRKAKRFSLKETKEEPDGQNSPLKELEKLDSSKQVSEALMQLSNRQRSAIILCYYQGITNKEAALILEMSVSALESLLARGRNKLRGLLMRNI</sequence>
<dbReference type="InterPro" id="IPR014284">
    <property type="entry name" value="RNA_pol_sigma-70_dom"/>
</dbReference>
<dbReference type="PANTHER" id="PTHR43133:SF8">
    <property type="entry name" value="RNA POLYMERASE SIGMA FACTOR HI_1459-RELATED"/>
    <property type="match status" value="1"/>
</dbReference>
<feature type="domain" description="RNA polymerase sigma-70 region 2" evidence="6">
    <location>
        <begin position="23"/>
        <end position="90"/>
    </location>
</feature>
<dbReference type="Gene3D" id="1.10.1740.10">
    <property type="match status" value="1"/>
</dbReference>
<keyword evidence="5" id="KW-0804">Transcription</keyword>
<evidence type="ECO:0000256" key="3">
    <source>
        <dbReference type="ARBA" id="ARBA00023082"/>
    </source>
</evidence>
<evidence type="ECO:0000259" key="6">
    <source>
        <dbReference type="Pfam" id="PF04542"/>
    </source>
</evidence>
<dbReference type="AlphaFoldDB" id="A0A520S3U4"/>
<keyword evidence="4" id="KW-0238">DNA-binding</keyword>
<dbReference type="InterPro" id="IPR039425">
    <property type="entry name" value="RNA_pol_sigma-70-like"/>
</dbReference>
<evidence type="ECO:0000256" key="4">
    <source>
        <dbReference type="ARBA" id="ARBA00023125"/>
    </source>
</evidence>
<dbReference type="InterPro" id="IPR007627">
    <property type="entry name" value="RNA_pol_sigma70_r2"/>
</dbReference>
<evidence type="ECO:0000259" key="7">
    <source>
        <dbReference type="Pfam" id="PF08281"/>
    </source>
</evidence>
<evidence type="ECO:0000256" key="1">
    <source>
        <dbReference type="ARBA" id="ARBA00010641"/>
    </source>
</evidence>
<keyword evidence="3" id="KW-0731">Sigma factor</keyword>
<dbReference type="GO" id="GO:0003677">
    <property type="term" value="F:DNA binding"/>
    <property type="evidence" value="ECO:0007669"/>
    <property type="project" value="UniProtKB-KW"/>
</dbReference>
<dbReference type="GO" id="GO:0016987">
    <property type="term" value="F:sigma factor activity"/>
    <property type="evidence" value="ECO:0007669"/>
    <property type="project" value="UniProtKB-KW"/>
</dbReference>
<protein>
    <submittedName>
        <fullName evidence="8">Sigma-70 family RNA polymerase sigma factor</fullName>
    </submittedName>
</protein>